<organism evidence="5 6">
    <name type="scientific">Sporolituus thermophilus DSM 23256</name>
    <dbReference type="NCBI Taxonomy" id="1123285"/>
    <lineage>
        <taxon>Bacteria</taxon>
        <taxon>Bacillati</taxon>
        <taxon>Bacillota</taxon>
        <taxon>Negativicutes</taxon>
        <taxon>Selenomonadales</taxon>
        <taxon>Sporomusaceae</taxon>
        <taxon>Sporolituus</taxon>
    </lineage>
</organism>
<dbReference type="NCBIfam" id="TIGR02064">
    <property type="entry name" value="dsrA"/>
    <property type="match status" value="1"/>
</dbReference>
<accession>A0A1G7I7W4</accession>
<dbReference type="Gene3D" id="3.30.70.2500">
    <property type="match status" value="1"/>
</dbReference>
<dbReference type="Gene3D" id="6.10.140.1420">
    <property type="match status" value="1"/>
</dbReference>
<dbReference type="SUPFAM" id="SSF56014">
    <property type="entry name" value="Nitrite and sulphite reductase 4Fe-4S domain-like"/>
    <property type="match status" value="1"/>
</dbReference>
<dbReference type="SUPFAM" id="SSF54862">
    <property type="entry name" value="4Fe-4S ferredoxins"/>
    <property type="match status" value="1"/>
</dbReference>
<dbReference type="GO" id="GO:0020037">
    <property type="term" value="F:heme binding"/>
    <property type="evidence" value="ECO:0007669"/>
    <property type="project" value="InterPro"/>
</dbReference>
<dbReference type="EMBL" id="FNBU01000002">
    <property type="protein sequence ID" value="SDF08574.1"/>
    <property type="molecule type" value="Genomic_DNA"/>
</dbReference>
<evidence type="ECO:0000256" key="3">
    <source>
        <dbReference type="ARBA" id="ARBA00023014"/>
    </source>
</evidence>
<dbReference type="InterPro" id="IPR036136">
    <property type="entry name" value="Nit/Sulf_reduc_fer-like_dom_sf"/>
</dbReference>
<dbReference type="InterPro" id="IPR011806">
    <property type="entry name" value="DsrA"/>
</dbReference>
<dbReference type="STRING" id="1123285.SAMN05660235_00381"/>
<evidence type="ECO:0000313" key="5">
    <source>
        <dbReference type="EMBL" id="SDF08574.1"/>
    </source>
</evidence>
<keyword evidence="2" id="KW-0408">Iron</keyword>
<dbReference type="RefSeq" id="WP_093687566.1">
    <property type="nucleotide sequence ID" value="NZ_FNBU01000002.1"/>
</dbReference>
<evidence type="ECO:0000256" key="2">
    <source>
        <dbReference type="ARBA" id="ARBA00023004"/>
    </source>
</evidence>
<evidence type="ECO:0000256" key="1">
    <source>
        <dbReference type="ARBA" id="ARBA00022723"/>
    </source>
</evidence>
<protein>
    <submittedName>
        <fullName evidence="5">Dissimilatory sulfite reductase alpha subunit</fullName>
    </submittedName>
</protein>
<sequence>MAESKTPLLDELEKGAWPSFVTEMKKAAAKKENAKDLMQQLEKSYKDKIGYWKHGGIVGVKGYGGGVIGRYSARPDEFPNVAEFHTLRVNQVPGFFYTTKALRDLCETWDKYGSGLTNFHGSTGDIILLGTNTQNLQPCFDELSEKGWDLGGSGGGLRTPSGCVGMARCEFACIDSMDFVLEVTRHFQDALHRPAWPYKFKIKCSACPNDCAAATARSDLAIIGTWRDTLKIDQEAVREYVNNGFNIYGLVIGKCPTKALDWDAEKKELKFCAEDCVRCMNCINMMPKAISIGSERGATVLIGGKAPVVKSAFIGWVIVPFIKCEAPYTELFDLITKITEYFDEHAKPRERIGELIYRVGMGNFLRAIGLPPVPQMVSAPRANPYIFWQDEEVVNRG</sequence>
<proteinExistence type="predicted"/>
<dbReference type="AlphaFoldDB" id="A0A1G7I7W4"/>
<evidence type="ECO:0000259" key="4">
    <source>
        <dbReference type="Pfam" id="PF01077"/>
    </source>
</evidence>
<dbReference type="GO" id="GO:0018551">
    <property type="term" value="F:dissimilatory sulfite reductase (NADH) activity"/>
    <property type="evidence" value="ECO:0007669"/>
    <property type="project" value="InterPro"/>
</dbReference>
<gene>
    <name evidence="5" type="ORF">SAMN05660235_00381</name>
</gene>
<keyword evidence="6" id="KW-1185">Reference proteome</keyword>
<dbReference type="SUPFAM" id="SSF55124">
    <property type="entry name" value="Nitrite/Sulfite reductase N-terminal domain-like"/>
    <property type="match status" value="1"/>
</dbReference>
<dbReference type="GO" id="GO:0046872">
    <property type="term" value="F:metal ion binding"/>
    <property type="evidence" value="ECO:0007669"/>
    <property type="project" value="UniProtKB-KW"/>
</dbReference>
<reference evidence="6" key="1">
    <citation type="submission" date="2016-10" db="EMBL/GenBank/DDBJ databases">
        <authorList>
            <person name="Varghese N."/>
            <person name="Submissions S."/>
        </authorList>
    </citation>
    <scope>NUCLEOTIDE SEQUENCE [LARGE SCALE GENOMIC DNA]</scope>
    <source>
        <strain evidence="6">DSM 23256</strain>
    </source>
</reference>
<dbReference type="GO" id="GO:0051539">
    <property type="term" value="F:4 iron, 4 sulfur cluster binding"/>
    <property type="evidence" value="ECO:0007669"/>
    <property type="project" value="InterPro"/>
</dbReference>
<dbReference type="OrthoDB" id="9800558at2"/>
<dbReference type="Gene3D" id="3.30.70.20">
    <property type="match status" value="1"/>
</dbReference>
<dbReference type="Gene3D" id="3.30.413.10">
    <property type="entry name" value="Sulfite Reductase Hemoprotein, domain 1"/>
    <property type="match status" value="1"/>
</dbReference>
<name>A0A1G7I7W4_9FIRM</name>
<feature type="domain" description="Nitrite/sulphite reductase 4Fe-4S" evidence="4">
    <location>
        <begin position="154"/>
        <end position="369"/>
    </location>
</feature>
<dbReference type="Pfam" id="PF01077">
    <property type="entry name" value="NIR_SIR"/>
    <property type="match status" value="1"/>
</dbReference>
<evidence type="ECO:0000313" key="6">
    <source>
        <dbReference type="Proteomes" id="UP000243333"/>
    </source>
</evidence>
<keyword evidence="3" id="KW-0411">Iron-sulfur</keyword>
<dbReference type="Proteomes" id="UP000243333">
    <property type="component" value="Unassembled WGS sequence"/>
</dbReference>
<dbReference type="InterPro" id="IPR006067">
    <property type="entry name" value="NO2/SO3_Rdtase_4Fe4S_dom"/>
</dbReference>
<dbReference type="InterPro" id="IPR045854">
    <property type="entry name" value="NO2/SO3_Rdtase_4Fe4S_sf"/>
</dbReference>
<keyword evidence="1" id="KW-0479">Metal-binding</keyword>